<keyword evidence="1" id="KW-0732">Signal</keyword>
<evidence type="ECO:0000256" key="1">
    <source>
        <dbReference type="SAM" id="SignalP"/>
    </source>
</evidence>
<dbReference type="AlphaFoldDB" id="A0A642KKC0"/>
<protein>
    <recommendedName>
        <fullName evidence="4">Cna B-type domain protein</fullName>
    </recommendedName>
</protein>
<proteinExistence type="predicted"/>
<gene>
    <name evidence="2" type="ORF">F2Z29_18910</name>
</gene>
<sequence>MLIKYLRVILFLCVLLWGTSVVDAQTKGIVVDGVKGRSLSDVNIYLQKDSVGIGSTDRNGEFMFSRDQITISDTIVFLHVGYFPLKCTLSELQHLGYKVVLHEHPQLLHEVVVSGERPPFFLEWTSLSPLPKPLYSFGGFLHAGKIYVVAGDETLVRMVTDKHRRSTSLLSFTMTACMRWEEL</sequence>
<feature type="chain" id="PRO_5032350684" description="Cna B-type domain protein" evidence="1">
    <location>
        <begin position="25"/>
        <end position="183"/>
    </location>
</feature>
<comment type="caution">
    <text evidence="2">The sequence shown here is derived from an EMBL/GenBank/DDBJ whole genome shotgun (WGS) entry which is preliminary data.</text>
</comment>
<dbReference type="SUPFAM" id="SSF49464">
    <property type="entry name" value="Carboxypeptidase regulatory domain-like"/>
    <property type="match status" value="1"/>
</dbReference>
<dbReference type="EMBL" id="VWAW01000018">
    <property type="protein sequence ID" value="KAA5170029.1"/>
    <property type="molecule type" value="Genomic_DNA"/>
</dbReference>
<evidence type="ECO:0008006" key="4">
    <source>
        <dbReference type="Google" id="ProtNLM"/>
    </source>
</evidence>
<accession>A0A642KKC0</accession>
<dbReference type="SUPFAM" id="SSF117281">
    <property type="entry name" value="Kelch motif"/>
    <property type="match status" value="1"/>
</dbReference>
<evidence type="ECO:0000313" key="3">
    <source>
        <dbReference type="Proteomes" id="UP000436803"/>
    </source>
</evidence>
<feature type="signal peptide" evidence="1">
    <location>
        <begin position="1"/>
        <end position="24"/>
    </location>
</feature>
<organism evidence="2 3">
    <name type="scientific">Bacteroides fragilis</name>
    <dbReference type="NCBI Taxonomy" id="817"/>
    <lineage>
        <taxon>Bacteria</taxon>
        <taxon>Pseudomonadati</taxon>
        <taxon>Bacteroidota</taxon>
        <taxon>Bacteroidia</taxon>
        <taxon>Bacteroidales</taxon>
        <taxon>Bacteroidaceae</taxon>
        <taxon>Bacteroides</taxon>
    </lineage>
</organism>
<name>A0A642KKC0_BACFG</name>
<reference evidence="2 3" key="1">
    <citation type="journal article" date="2019" name="Nat. Med.">
        <title>A library of human gut bacterial isolates paired with longitudinal multiomics data enables mechanistic microbiome research.</title>
        <authorList>
            <person name="Poyet M."/>
            <person name="Groussin M."/>
            <person name="Gibbons S.M."/>
            <person name="Avila-Pacheco J."/>
            <person name="Jiang X."/>
            <person name="Kearney S.M."/>
            <person name="Perrotta A.R."/>
            <person name="Berdy B."/>
            <person name="Zhao S."/>
            <person name="Lieberman T.D."/>
            <person name="Swanson P.K."/>
            <person name="Smith M."/>
            <person name="Roesemann S."/>
            <person name="Alexander J.E."/>
            <person name="Rich S.A."/>
            <person name="Livny J."/>
            <person name="Vlamakis H."/>
            <person name="Clish C."/>
            <person name="Bullock K."/>
            <person name="Deik A."/>
            <person name="Scott J."/>
            <person name="Pierce K.A."/>
            <person name="Xavier R.J."/>
            <person name="Alm E.J."/>
        </authorList>
    </citation>
    <scope>NUCLEOTIDE SEQUENCE [LARGE SCALE GENOMIC DNA]</scope>
    <source>
        <strain evidence="2 3">BIOML-A7</strain>
    </source>
</reference>
<dbReference type="InterPro" id="IPR008969">
    <property type="entry name" value="CarboxyPept-like_regulatory"/>
</dbReference>
<evidence type="ECO:0000313" key="2">
    <source>
        <dbReference type="EMBL" id="KAA5170029.1"/>
    </source>
</evidence>
<dbReference type="InterPro" id="IPR015915">
    <property type="entry name" value="Kelch-typ_b-propeller"/>
</dbReference>
<dbReference type="Proteomes" id="UP000436803">
    <property type="component" value="Unassembled WGS sequence"/>
</dbReference>